<proteinExistence type="predicted"/>
<accession>A0A2Z7BIU2</accession>
<evidence type="ECO:0000313" key="2">
    <source>
        <dbReference type="EMBL" id="KZV31901.1"/>
    </source>
</evidence>
<dbReference type="Proteomes" id="UP000250235">
    <property type="component" value="Unassembled WGS sequence"/>
</dbReference>
<dbReference type="AlphaFoldDB" id="A0A2Z7BIU2"/>
<dbReference type="EMBL" id="KV007037">
    <property type="protein sequence ID" value="KZV31901.1"/>
    <property type="molecule type" value="Genomic_DNA"/>
</dbReference>
<sequence>MLPQAILGTLSWIFEAGAEATSFGETSFEELRLRTLATVHRSLFLPIPEGRRRSLEQATMRTYELSLFAVELILVDRMRVIERLDSSRSLTCTVAFSALASAAAMRTYELSLFVVELILVDRMRVIERLDSSRSLTCTVAFSSLASAGYPGFSAGHGDDSAGGARESKPEELNDLWQVYDEGMRDTGPFELQFMYYELMDPCVHGMVKWQHRMYDMKCYETKSGGSDGVLACCVKLGSRTTVSGLNPRPAAKPGFPENNTGNKTTKTQRDMWSNPSTKSNYKIAVNSKNKMQMLCMRPGTTAESYNQGREPKNSMHSSTESAIDMCGHGECRTCGSYPLTPTRPPIPDASTAQPAVAQPMNCGS</sequence>
<feature type="compositionally biased region" description="Polar residues" evidence="1">
    <location>
        <begin position="257"/>
        <end position="279"/>
    </location>
</feature>
<evidence type="ECO:0000313" key="3">
    <source>
        <dbReference type="Proteomes" id="UP000250235"/>
    </source>
</evidence>
<feature type="region of interest" description="Disordered" evidence="1">
    <location>
        <begin position="342"/>
        <end position="364"/>
    </location>
</feature>
<protein>
    <submittedName>
        <fullName evidence="2">Uncharacterized protein</fullName>
    </submittedName>
</protein>
<keyword evidence="3" id="KW-1185">Reference proteome</keyword>
<organism evidence="2 3">
    <name type="scientific">Dorcoceras hygrometricum</name>
    <dbReference type="NCBI Taxonomy" id="472368"/>
    <lineage>
        <taxon>Eukaryota</taxon>
        <taxon>Viridiplantae</taxon>
        <taxon>Streptophyta</taxon>
        <taxon>Embryophyta</taxon>
        <taxon>Tracheophyta</taxon>
        <taxon>Spermatophyta</taxon>
        <taxon>Magnoliopsida</taxon>
        <taxon>eudicotyledons</taxon>
        <taxon>Gunneridae</taxon>
        <taxon>Pentapetalae</taxon>
        <taxon>asterids</taxon>
        <taxon>lamiids</taxon>
        <taxon>Lamiales</taxon>
        <taxon>Gesneriaceae</taxon>
        <taxon>Didymocarpoideae</taxon>
        <taxon>Trichosporeae</taxon>
        <taxon>Loxocarpinae</taxon>
        <taxon>Dorcoceras</taxon>
    </lineage>
</organism>
<gene>
    <name evidence="2" type="ORF">F511_41350</name>
</gene>
<name>A0A2Z7BIU2_9LAMI</name>
<feature type="region of interest" description="Disordered" evidence="1">
    <location>
        <begin position="244"/>
        <end position="279"/>
    </location>
</feature>
<evidence type="ECO:0000256" key="1">
    <source>
        <dbReference type="SAM" id="MobiDB-lite"/>
    </source>
</evidence>
<reference evidence="2 3" key="1">
    <citation type="journal article" date="2015" name="Proc. Natl. Acad. Sci. U.S.A.">
        <title>The resurrection genome of Boea hygrometrica: A blueprint for survival of dehydration.</title>
        <authorList>
            <person name="Xiao L."/>
            <person name="Yang G."/>
            <person name="Zhang L."/>
            <person name="Yang X."/>
            <person name="Zhao S."/>
            <person name="Ji Z."/>
            <person name="Zhou Q."/>
            <person name="Hu M."/>
            <person name="Wang Y."/>
            <person name="Chen M."/>
            <person name="Xu Y."/>
            <person name="Jin H."/>
            <person name="Xiao X."/>
            <person name="Hu G."/>
            <person name="Bao F."/>
            <person name="Hu Y."/>
            <person name="Wan P."/>
            <person name="Li L."/>
            <person name="Deng X."/>
            <person name="Kuang T."/>
            <person name="Xiang C."/>
            <person name="Zhu J.K."/>
            <person name="Oliver M.J."/>
            <person name="He Y."/>
        </authorList>
    </citation>
    <scope>NUCLEOTIDE SEQUENCE [LARGE SCALE GENOMIC DNA]</scope>
    <source>
        <strain evidence="3">cv. XS01</strain>
    </source>
</reference>